<dbReference type="GO" id="GO:0004175">
    <property type="term" value="F:endopeptidase activity"/>
    <property type="evidence" value="ECO:0007669"/>
    <property type="project" value="TreeGrafter"/>
</dbReference>
<dbReference type="CDD" id="cd07560">
    <property type="entry name" value="Peptidase_S41_CPP"/>
    <property type="match status" value="1"/>
</dbReference>
<dbReference type="GO" id="GO:0030288">
    <property type="term" value="C:outer membrane-bounded periplasmic space"/>
    <property type="evidence" value="ECO:0007669"/>
    <property type="project" value="TreeGrafter"/>
</dbReference>
<dbReference type="GO" id="GO:0007165">
    <property type="term" value="P:signal transduction"/>
    <property type="evidence" value="ECO:0007669"/>
    <property type="project" value="TreeGrafter"/>
</dbReference>
<dbReference type="SMART" id="SM00245">
    <property type="entry name" value="TSPc"/>
    <property type="match status" value="1"/>
</dbReference>
<evidence type="ECO:0000256" key="1">
    <source>
        <dbReference type="ARBA" id="ARBA00022670"/>
    </source>
</evidence>
<dbReference type="Pfam" id="PF03572">
    <property type="entry name" value="Peptidase_S41"/>
    <property type="match status" value="1"/>
</dbReference>
<dbReference type="InterPro" id="IPR004447">
    <property type="entry name" value="Peptidase_S41A"/>
</dbReference>
<accession>A0A6J6E2B6</accession>
<name>A0A6J6E2B6_9ZZZZ</name>
<dbReference type="AlphaFoldDB" id="A0A6J6E2B6"/>
<dbReference type="InterPro" id="IPR005151">
    <property type="entry name" value="Tail-specific_protease"/>
</dbReference>
<evidence type="ECO:0000313" key="5">
    <source>
        <dbReference type="EMBL" id="CAB4569419.1"/>
    </source>
</evidence>
<keyword evidence="3" id="KW-0720">Serine protease</keyword>
<keyword evidence="1" id="KW-0645">Protease</keyword>
<dbReference type="PANTHER" id="PTHR32060:SF30">
    <property type="entry name" value="CARBOXY-TERMINAL PROCESSING PROTEASE CTPA"/>
    <property type="match status" value="1"/>
</dbReference>
<sequence>MIKRSTALIVAGLMLMFGIAIGDQLLPRTSKDSVLPEVTELIINEGYSITQQQTLTNVAIDAMLRAAGDQWGRYQRDAVAAQEPQVVTQTVSVTPLKRAAVIKISYFSVGTSKQVKQELANLTNNQGVVLDLRDNNGGLLAEAVATASLFLEEELVTTVTSRADEPVTLYADGSGKKNFSVVVLINAGTASSAEIVASALQDHGRAVVVGSRSFGKASVQETFELPDNSKLMLTVGRFIRPSGLEIDGLGVMPDVPVAATGDPLKMAVNVAVGLNAAVSGK</sequence>
<dbReference type="GO" id="GO:0008236">
    <property type="term" value="F:serine-type peptidase activity"/>
    <property type="evidence" value="ECO:0007669"/>
    <property type="project" value="UniProtKB-KW"/>
</dbReference>
<gene>
    <name evidence="5" type="ORF">UFOPK1726_00189</name>
</gene>
<evidence type="ECO:0000256" key="3">
    <source>
        <dbReference type="ARBA" id="ARBA00022825"/>
    </source>
</evidence>
<dbReference type="GO" id="GO:0006508">
    <property type="term" value="P:proteolysis"/>
    <property type="evidence" value="ECO:0007669"/>
    <property type="project" value="UniProtKB-KW"/>
</dbReference>
<keyword evidence="2" id="KW-0378">Hydrolase</keyword>
<protein>
    <submittedName>
        <fullName evidence="5">Unannotated protein</fullName>
    </submittedName>
</protein>
<dbReference type="PANTHER" id="PTHR32060">
    <property type="entry name" value="TAIL-SPECIFIC PROTEASE"/>
    <property type="match status" value="1"/>
</dbReference>
<evidence type="ECO:0000256" key="2">
    <source>
        <dbReference type="ARBA" id="ARBA00022801"/>
    </source>
</evidence>
<evidence type="ECO:0000259" key="4">
    <source>
        <dbReference type="SMART" id="SM00245"/>
    </source>
</evidence>
<feature type="domain" description="Tail specific protease" evidence="4">
    <location>
        <begin position="72"/>
        <end position="258"/>
    </location>
</feature>
<dbReference type="Gene3D" id="3.90.226.10">
    <property type="entry name" value="2-enoyl-CoA Hydratase, Chain A, domain 1"/>
    <property type="match status" value="1"/>
</dbReference>
<dbReference type="InterPro" id="IPR029045">
    <property type="entry name" value="ClpP/crotonase-like_dom_sf"/>
</dbReference>
<dbReference type="SUPFAM" id="SSF52096">
    <property type="entry name" value="ClpP/crotonase"/>
    <property type="match status" value="1"/>
</dbReference>
<dbReference type="EMBL" id="CAEZTT010000010">
    <property type="protein sequence ID" value="CAB4569419.1"/>
    <property type="molecule type" value="Genomic_DNA"/>
</dbReference>
<organism evidence="5">
    <name type="scientific">freshwater metagenome</name>
    <dbReference type="NCBI Taxonomy" id="449393"/>
    <lineage>
        <taxon>unclassified sequences</taxon>
        <taxon>metagenomes</taxon>
        <taxon>ecological metagenomes</taxon>
    </lineage>
</organism>
<reference evidence="5" key="1">
    <citation type="submission" date="2020-05" db="EMBL/GenBank/DDBJ databases">
        <authorList>
            <person name="Chiriac C."/>
            <person name="Salcher M."/>
            <person name="Ghai R."/>
            <person name="Kavagutti S V."/>
        </authorList>
    </citation>
    <scope>NUCLEOTIDE SEQUENCE</scope>
</reference>
<proteinExistence type="predicted"/>